<dbReference type="GO" id="GO:0005739">
    <property type="term" value="C:mitochondrion"/>
    <property type="evidence" value="ECO:0007669"/>
    <property type="project" value="UniProtKB-SubCell"/>
</dbReference>
<evidence type="ECO:0000256" key="3">
    <source>
        <dbReference type="ARBA" id="ARBA00022946"/>
    </source>
</evidence>
<dbReference type="Proteomes" id="UP001367676">
    <property type="component" value="Unassembled WGS sequence"/>
</dbReference>
<keyword evidence="6" id="KW-1185">Reference proteome</keyword>
<comment type="caution">
    <text evidence="5">The sequence shown here is derived from an EMBL/GenBank/DDBJ whole genome shotgun (WGS) entry which is preliminary data.</text>
</comment>
<sequence>MEPRPLQELASFSVAKYVWSSYINHFAGNIHLEMYRECPTFKWKNLSEVENFFRKLYPGLPQSLSNSILFAASLIDKELIRWKSNLANVVSRFDDICWTSYFTIDRIRSQCISKKFSLTDESLCECCTLLYVNEYRAHFSQQENRKLRKFFGPYVEHVYCEYEIAVFHYWSIMTTCQQQNYHAKYIVPIMLAESDNLEFAEFNGLLPLHTFSFFWFQLNDQERFEIVRYFFVDFYRYMLYHEGGLEWIHLFLNTWNPLVAPMEYFKILRLSIDTNNLNLFENLWKRKLAVLPFEAVGHLMWTLLFQKDVDFKLSVMIIREYDNDRKIEVLNELDKRIECIKLNFLEKIDKFLDAACLQHLSYKLFRPSLNSSIRTFKMSANLREEALESLKSNPYFEKYSTKILEKQKMTPDEFFTKLENHEKSKRDMAKFDDKFTPLDPGVAKGKIAAQITKNNLDKIMKVDLIKDKDANEIKQIWEEFHKLKECTISATLPADKFSLFKEKSKKHPLFLLPLPRDQGYEFIMLQFSENEVHFTPLISYQTHKENAPECLTILYFPDFAEEKKIVLMKGEYDKNVINVMEAQCLANQLQLYYGENNAKRDRLMERFTFSPNEFKHMDLIAEVECLSF</sequence>
<dbReference type="InterPro" id="IPR010591">
    <property type="entry name" value="ATP11"/>
</dbReference>
<name>A0AAN9TGV1_9HEMI</name>
<gene>
    <name evidence="5" type="ORF">V9T40_002528</name>
</gene>
<evidence type="ECO:0000313" key="5">
    <source>
        <dbReference type="EMBL" id="KAK7590915.1"/>
    </source>
</evidence>
<dbReference type="Pfam" id="PF06644">
    <property type="entry name" value="ATP11"/>
    <property type="match status" value="1"/>
</dbReference>
<reference evidence="5 6" key="1">
    <citation type="submission" date="2024-03" db="EMBL/GenBank/DDBJ databases">
        <title>Adaptation during the transition from Ophiocordyceps entomopathogen to insect associate is accompanied by gene loss and intensified selection.</title>
        <authorList>
            <person name="Ward C.M."/>
            <person name="Onetto C.A."/>
            <person name="Borneman A.R."/>
        </authorList>
    </citation>
    <scope>NUCLEOTIDE SEQUENCE [LARGE SCALE GENOMIC DNA]</scope>
    <source>
        <strain evidence="5">AWRI1</strain>
        <tissue evidence="5">Single Adult Female</tissue>
    </source>
</reference>
<comment type="similarity">
    <text evidence="2">Belongs to the ATP11 family.</text>
</comment>
<evidence type="ECO:0000256" key="2">
    <source>
        <dbReference type="ARBA" id="ARBA00009116"/>
    </source>
</evidence>
<organism evidence="5 6">
    <name type="scientific">Parthenolecanium corni</name>
    <dbReference type="NCBI Taxonomy" id="536013"/>
    <lineage>
        <taxon>Eukaryota</taxon>
        <taxon>Metazoa</taxon>
        <taxon>Ecdysozoa</taxon>
        <taxon>Arthropoda</taxon>
        <taxon>Hexapoda</taxon>
        <taxon>Insecta</taxon>
        <taxon>Pterygota</taxon>
        <taxon>Neoptera</taxon>
        <taxon>Paraneoptera</taxon>
        <taxon>Hemiptera</taxon>
        <taxon>Sternorrhyncha</taxon>
        <taxon>Coccoidea</taxon>
        <taxon>Coccidae</taxon>
        <taxon>Parthenolecanium</taxon>
    </lineage>
</organism>
<keyword evidence="4" id="KW-0496">Mitochondrion</keyword>
<dbReference type="GO" id="GO:0033615">
    <property type="term" value="P:mitochondrial proton-transporting ATP synthase complex assembly"/>
    <property type="evidence" value="ECO:0007669"/>
    <property type="project" value="TreeGrafter"/>
</dbReference>
<dbReference type="PANTHER" id="PTHR13126">
    <property type="entry name" value="CHAPERONE ATP11"/>
    <property type="match status" value="1"/>
</dbReference>
<dbReference type="PANTHER" id="PTHR13126:SF0">
    <property type="entry name" value="ATP SYNTHASE MITOCHONDRIAL F1 COMPLEX ASSEMBLY FACTOR 1"/>
    <property type="match status" value="1"/>
</dbReference>
<evidence type="ECO:0000313" key="6">
    <source>
        <dbReference type="Proteomes" id="UP001367676"/>
    </source>
</evidence>
<evidence type="ECO:0000256" key="4">
    <source>
        <dbReference type="ARBA" id="ARBA00023128"/>
    </source>
</evidence>
<proteinExistence type="inferred from homology"/>
<evidence type="ECO:0000256" key="1">
    <source>
        <dbReference type="ARBA" id="ARBA00004173"/>
    </source>
</evidence>
<dbReference type="AlphaFoldDB" id="A0AAN9TGV1"/>
<keyword evidence="3" id="KW-0809">Transit peptide</keyword>
<comment type="subcellular location">
    <subcellularLocation>
        <location evidence="1">Mitochondrion</location>
    </subcellularLocation>
</comment>
<accession>A0AAN9TGV1</accession>
<protein>
    <submittedName>
        <fullName evidence="5">Uncharacterized protein</fullName>
    </submittedName>
</protein>
<dbReference type="EMBL" id="JBBCAQ010000022">
    <property type="protein sequence ID" value="KAK7590915.1"/>
    <property type="molecule type" value="Genomic_DNA"/>
</dbReference>